<evidence type="ECO:0000313" key="19">
    <source>
        <dbReference type="EMBL" id="KAK9936336.1"/>
    </source>
</evidence>
<dbReference type="SUPFAM" id="SSF54768">
    <property type="entry name" value="dsRNA-binding domain-like"/>
    <property type="match status" value="2"/>
</dbReference>
<feature type="region of interest" description="Disordered" evidence="16">
    <location>
        <begin position="527"/>
        <end position="547"/>
    </location>
</feature>
<dbReference type="Proteomes" id="UP001457282">
    <property type="component" value="Unassembled WGS sequence"/>
</dbReference>
<comment type="subcellular location">
    <subcellularLocation>
        <location evidence="4">Nucleus</location>
    </subcellularLocation>
</comment>
<evidence type="ECO:0000256" key="2">
    <source>
        <dbReference type="ARBA" id="ARBA00001941"/>
    </source>
</evidence>
<evidence type="ECO:0000256" key="13">
    <source>
        <dbReference type="ARBA" id="ARBA00047761"/>
    </source>
</evidence>
<evidence type="ECO:0000256" key="11">
    <source>
        <dbReference type="ARBA" id="ARBA00023163"/>
    </source>
</evidence>
<feature type="region of interest" description="Disordered" evidence="16">
    <location>
        <begin position="907"/>
        <end position="953"/>
    </location>
</feature>
<evidence type="ECO:0000256" key="10">
    <source>
        <dbReference type="ARBA" id="ARBA00023015"/>
    </source>
</evidence>
<accession>A0AAW1XJ34</accession>
<dbReference type="PANTHER" id="PTHR23081">
    <property type="entry name" value="RNA POLYMERASE II CTD PHOSPHATASE"/>
    <property type="match status" value="1"/>
</dbReference>
<comment type="cofactor">
    <cofactor evidence="3">
        <name>Mg(2+)</name>
        <dbReference type="ChEBI" id="CHEBI:18420"/>
    </cofactor>
</comment>
<feature type="domain" description="FCP1 homology" evidence="18">
    <location>
        <begin position="134"/>
        <end position="382"/>
    </location>
</feature>
<dbReference type="EC" id="3.1.3.16" evidence="5"/>
<feature type="region of interest" description="Disordered" evidence="16">
    <location>
        <begin position="806"/>
        <end position="834"/>
    </location>
</feature>
<feature type="compositionally biased region" description="Basic and acidic residues" evidence="16">
    <location>
        <begin position="823"/>
        <end position="833"/>
    </location>
</feature>
<evidence type="ECO:0000256" key="12">
    <source>
        <dbReference type="ARBA" id="ARBA00023242"/>
    </source>
</evidence>
<gene>
    <name evidence="19" type="ORF">M0R45_013184</name>
</gene>
<dbReference type="PROSITE" id="PS50969">
    <property type="entry name" value="FCP1"/>
    <property type="match status" value="1"/>
</dbReference>
<feature type="domain" description="DRBM" evidence="17">
    <location>
        <begin position="701"/>
        <end position="767"/>
    </location>
</feature>
<dbReference type="Pfam" id="PF00035">
    <property type="entry name" value="dsrm"/>
    <property type="match status" value="1"/>
</dbReference>
<dbReference type="GO" id="GO:0003723">
    <property type="term" value="F:RNA binding"/>
    <property type="evidence" value="ECO:0007669"/>
    <property type="project" value="UniProtKB-UniRule"/>
</dbReference>
<keyword evidence="7" id="KW-0479">Metal-binding</keyword>
<evidence type="ECO:0000256" key="16">
    <source>
        <dbReference type="SAM" id="MobiDB-lite"/>
    </source>
</evidence>
<keyword evidence="12" id="KW-0539">Nucleus</keyword>
<keyword evidence="11" id="KW-0804">Transcription</keyword>
<evidence type="ECO:0000259" key="17">
    <source>
        <dbReference type="PROSITE" id="PS50137"/>
    </source>
</evidence>
<dbReference type="GO" id="GO:0045892">
    <property type="term" value="P:negative regulation of DNA-templated transcription"/>
    <property type="evidence" value="ECO:0007669"/>
    <property type="project" value="UniProtKB-ARBA"/>
</dbReference>
<comment type="caution">
    <text evidence="19">The sequence shown here is derived from an EMBL/GenBank/DDBJ whole genome shotgun (WGS) entry which is preliminary data.</text>
</comment>
<dbReference type="GO" id="GO:0009755">
    <property type="term" value="P:hormone-mediated signaling pathway"/>
    <property type="evidence" value="ECO:0007669"/>
    <property type="project" value="UniProtKB-ARBA"/>
</dbReference>
<dbReference type="PROSITE" id="PS50137">
    <property type="entry name" value="DS_RBD"/>
    <property type="match status" value="2"/>
</dbReference>
<comment type="cofactor">
    <cofactor evidence="2">
        <name>Co(2+)</name>
        <dbReference type="ChEBI" id="CHEBI:48828"/>
    </cofactor>
</comment>
<dbReference type="GO" id="GO:0008420">
    <property type="term" value="F:RNA polymerase II CTD heptapeptide repeat phosphatase activity"/>
    <property type="evidence" value="ECO:0007669"/>
    <property type="project" value="InterPro"/>
</dbReference>
<evidence type="ECO:0000256" key="5">
    <source>
        <dbReference type="ARBA" id="ARBA00013081"/>
    </source>
</evidence>
<evidence type="ECO:0000256" key="14">
    <source>
        <dbReference type="ARBA" id="ARBA00048336"/>
    </source>
</evidence>
<evidence type="ECO:0000256" key="9">
    <source>
        <dbReference type="ARBA" id="ARBA00022884"/>
    </source>
</evidence>
<dbReference type="GO" id="GO:0005634">
    <property type="term" value="C:nucleus"/>
    <property type="evidence" value="ECO:0007669"/>
    <property type="project" value="UniProtKB-SubCell"/>
</dbReference>
<dbReference type="InterPro" id="IPR023214">
    <property type="entry name" value="HAD_sf"/>
</dbReference>
<dbReference type="AlphaFoldDB" id="A0AAW1XJ34"/>
<dbReference type="PANTHER" id="PTHR23081:SF0">
    <property type="entry name" value="RNA POLYMERASE II C-TERMINAL DOMAIN PHOSPHATASE-LIKE 1"/>
    <property type="match status" value="1"/>
</dbReference>
<dbReference type="InterPro" id="IPR036412">
    <property type="entry name" value="HAD-like_sf"/>
</dbReference>
<dbReference type="Gene3D" id="3.40.50.1000">
    <property type="entry name" value="HAD superfamily/HAD-like"/>
    <property type="match status" value="1"/>
</dbReference>
<keyword evidence="20" id="KW-1185">Reference proteome</keyword>
<dbReference type="InterPro" id="IPR014720">
    <property type="entry name" value="dsRBD_dom"/>
</dbReference>
<evidence type="ECO:0000256" key="15">
    <source>
        <dbReference type="PROSITE-ProRule" id="PRU00266"/>
    </source>
</evidence>
<evidence type="ECO:0000256" key="6">
    <source>
        <dbReference type="ARBA" id="ARBA00022473"/>
    </source>
</evidence>
<name>A0AAW1XJ34_RUBAR</name>
<keyword evidence="10" id="KW-0805">Transcription regulation</keyword>
<keyword evidence="9 15" id="KW-0694">RNA-binding</keyword>
<dbReference type="SMART" id="SM00577">
    <property type="entry name" value="CPDc"/>
    <property type="match status" value="1"/>
</dbReference>
<dbReference type="InterPro" id="IPR039189">
    <property type="entry name" value="Fcp1"/>
</dbReference>
<dbReference type="InterPro" id="IPR004274">
    <property type="entry name" value="FCP1_dom"/>
</dbReference>
<evidence type="ECO:0000259" key="18">
    <source>
        <dbReference type="PROSITE" id="PS50969"/>
    </source>
</evidence>
<evidence type="ECO:0000313" key="20">
    <source>
        <dbReference type="Proteomes" id="UP001457282"/>
    </source>
</evidence>
<feature type="compositionally biased region" description="Low complexity" evidence="16">
    <location>
        <begin position="813"/>
        <end position="822"/>
    </location>
</feature>
<protein>
    <recommendedName>
        <fullName evidence="5">protein-serine/threonine phosphatase</fullName>
        <ecNumber evidence="5">3.1.3.16</ecNumber>
    </recommendedName>
</protein>
<dbReference type="Gene3D" id="3.30.160.20">
    <property type="match status" value="2"/>
</dbReference>
<comment type="catalytic activity">
    <reaction evidence="14">
        <text>O-phospho-L-threonyl-[protein] + H2O = L-threonyl-[protein] + phosphate</text>
        <dbReference type="Rhea" id="RHEA:47004"/>
        <dbReference type="Rhea" id="RHEA-COMP:11060"/>
        <dbReference type="Rhea" id="RHEA-COMP:11605"/>
        <dbReference type="ChEBI" id="CHEBI:15377"/>
        <dbReference type="ChEBI" id="CHEBI:30013"/>
        <dbReference type="ChEBI" id="CHEBI:43474"/>
        <dbReference type="ChEBI" id="CHEBI:61977"/>
        <dbReference type="EC" id="3.1.3.16"/>
    </reaction>
</comment>
<comment type="catalytic activity">
    <reaction evidence="13">
        <text>O-phospho-L-seryl-[protein] + H2O = L-seryl-[protein] + phosphate</text>
        <dbReference type="Rhea" id="RHEA:20629"/>
        <dbReference type="Rhea" id="RHEA-COMP:9863"/>
        <dbReference type="Rhea" id="RHEA-COMP:11604"/>
        <dbReference type="ChEBI" id="CHEBI:15377"/>
        <dbReference type="ChEBI" id="CHEBI:29999"/>
        <dbReference type="ChEBI" id="CHEBI:43474"/>
        <dbReference type="ChEBI" id="CHEBI:83421"/>
        <dbReference type="EC" id="3.1.3.16"/>
    </reaction>
</comment>
<keyword evidence="8" id="KW-0378">Hydrolase</keyword>
<dbReference type="SMART" id="SM00358">
    <property type="entry name" value="DSRM"/>
    <property type="match status" value="2"/>
</dbReference>
<feature type="region of interest" description="Disordered" evidence="16">
    <location>
        <begin position="670"/>
        <end position="697"/>
    </location>
</feature>
<dbReference type="SUPFAM" id="SSF56784">
    <property type="entry name" value="HAD-like"/>
    <property type="match status" value="1"/>
</dbReference>
<dbReference type="GO" id="GO:0046872">
    <property type="term" value="F:metal ion binding"/>
    <property type="evidence" value="ECO:0007669"/>
    <property type="project" value="UniProtKB-KW"/>
</dbReference>
<proteinExistence type="predicted"/>
<feature type="domain" description="DRBM" evidence="17">
    <location>
        <begin position="837"/>
        <end position="906"/>
    </location>
</feature>
<dbReference type="FunFam" id="3.30.160.20:FF:000035">
    <property type="entry name" value="RNA polymerase II C-terminal domain phosphatase-like 2"/>
    <property type="match status" value="1"/>
</dbReference>
<evidence type="ECO:0000256" key="3">
    <source>
        <dbReference type="ARBA" id="ARBA00001946"/>
    </source>
</evidence>
<comment type="cofactor">
    <cofactor evidence="1">
        <name>Mn(2+)</name>
        <dbReference type="ChEBI" id="CHEBI:29035"/>
    </cofactor>
</comment>
<organism evidence="19 20">
    <name type="scientific">Rubus argutus</name>
    <name type="common">Southern blackberry</name>
    <dbReference type="NCBI Taxonomy" id="59490"/>
    <lineage>
        <taxon>Eukaryota</taxon>
        <taxon>Viridiplantae</taxon>
        <taxon>Streptophyta</taxon>
        <taxon>Embryophyta</taxon>
        <taxon>Tracheophyta</taxon>
        <taxon>Spermatophyta</taxon>
        <taxon>Magnoliopsida</taxon>
        <taxon>eudicotyledons</taxon>
        <taxon>Gunneridae</taxon>
        <taxon>Pentapetalae</taxon>
        <taxon>rosids</taxon>
        <taxon>fabids</taxon>
        <taxon>Rosales</taxon>
        <taxon>Rosaceae</taxon>
        <taxon>Rosoideae</taxon>
        <taxon>Rosoideae incertae sedis</taxon>
        <taxon>Rubus</taxon>
    </lineage>
</organism>
<dbReference type="Pfam" id="PF03031">
    <property type="entry name" value="NIF"/>
    <property type="match status" value="1"/>
</dbReference>
<dbReference type="EMBL" id="JBEDUW010000003">
    <property type="protein sequence ID" value="KAK9936336.1"/>
    <property type="molecule type" value="Genomic_DNA"/>
</dbReference>
<evidence type="ECO:0000256" key="8">
    <source>
        <dbReference type="ARBA" id="ARBA00022801"/>
    </source>
</evidence>
<reference evidence="19 20" key="1">
    <citation type="journal article" date="2023" name="G3 (Bethesda)">
        <title>A chromosome-length genome assembly and annotation of blackberry (Rubus argutus, cv. 'Hillquist').</title>
        <authorList>
            <person name="Bruna T."/>
            <person name="Aryal R."/>
            <person name="Dudchenko O."/>
            <person name="Sargent D.J."/>
            <person name="Mead D."/>
            <person name="Buti M."/>
            <person name="Cavallini A."/>
            <person name="Hytonen T."/>
            <person name="Andres J."/>
            <person name="Pham M."/>
            <person name="Weisz D."/>
            <person name="Mascagni F."/>
            <person name="Usai G."/>
            <person name="Natali L."/>
            <person name="Bassil N."/>
            <person name="Fernandez G.E."/>
            <person name="Lomsadze A."/>
            <person name="Armour M."/>
            <person name="Olukolu B."/>
            <person name="Poorten T."/>
            <person name="Britton C."/>
            <person name="Davik J."/>
            <person name="Ashrafi H."/>
            <person name="Aiden E.L."/>
            <person name="Borodovsky M."/>
            <person name="Worthington M."/>
        </authorList>
    </citation>
    <scope>NUCLEOTIDE SEQUENCE [LARGE SCALE GENOMIC DNA]</scope>
    <source>
        <strain evidence="19">PI 553951</strain>
    </source>
</reference>
<evidence type="ECO:0000256" key="4">
    <source>
        <dbReference type="ARBA" id="ARBA00004123"/>
    </source>
</evidence>
<sequence length="953" mass="107014">MFKSVVYKGEELLGEVEIYPEELNNKKIVDELKEIRISHFSQSSERCPPVAVLHTISSHGVCFKMESKTSQSQDTPLFLLHSSCVMENKTAVMTLGGEELHLVAMYSRNNDKQHPCFWGFNVSSGLYNSCLGMLNLRCLGIVFDLDETLIVANTMRSFEDRIEGLQRKINCEVDPQRISGMQAEIKRYQDDKFILKQYAENDQVVENGRVIKTQSEVVPALSDNHQPIIRPLIRLQEKNIILTRINPQIRDTSVLVRLRPAWEDLRSYLTARGRKRFEVYVCTMAERDYALEMWRLLDPESNLINANKLLDRIVCVKSGLRKSLFNVFQESLCHPKMALVIDDRLKVWDDRDQPRVHVVPAFAPYYAPQAEANNAVPVLCVARNVACSVRGGFFREFDDSLLQKIPEIFYEDNIKDITSPDVSNFLVSEDDASASNGNRDQLPFDGMADTEVERKLKEATPAAPIVSSAVNNIDPRLASLQYTVAPSSTVSLPPTQPSMMPFHNMQFPQAASLVKPLGHVGPAELGLHSSPAREEGEVPESELDPDTRRRLLILQHGQDTRESAPSEPPFPVRPQVQVSVPRVQSRAGWFPVEEEMSPRKLSRMVPKELPLNSEPMQIEKHRPHHSAFFPKVESSMPSDRILQENQRLPKEAFHRDDRLRFNQAMSGYHSFSGEETPLNRSSSSNRDFDFESGRAVSNAETPAGVLQEIAMKCGTRVEFRPALVNSTELQFYVEAWFAGEKIGEGTGRTRREAHFQAAEGSLKNLANIYISRGKPDSVPIHGDVNKFANVNNNGFMGNMSYFGTQPLPKEDSLSSSTSSEPSRPLDPRLEGSKKSVSSVSALKELCTMEGLGIVFQPRPPPANLMEKDEVHVQVEIGGEVMGKGIGLTWDEAKMQAAEKALGSLRSTLNAQKRQGSPRPLQGMPSKRLKQEFPQVLQRMPSSARYQKNAPPVP</sequence>
<dbReference type="FunFam" id="3.40.50.1000:FF:000035">
    <property type="entry name" value="RNA polymerase II C-terminal domain phosphatase-like 1"/>
    <property type="match status" value="1"/>
</dbReference>
<keyword evidence="6" id="KW-0217">Developmental protein</keyword>
<evidence type="ECO:0000256" key="1">
    <source>
        <dbReference type="ARBA" id="ARBA00001936"/>
    </source>
</evidence>
<evidence type="ECO:0000256" key="7">
    <source>
        <dbReference type="ARBA" id="ARBA00022723"/>
    </source>
</evidence>